<dbReference type="Pfam" id="PF10561">
    <property type="entry name" value="C2orf69"/>
    <property type="match status" value="1"/>
</dbReference>
<sequence length="329" mass="36719">MDRWSGILKIPLYPNSRNFYRVAASICFSTSSKRLSVPYGNVIFFNGDRVEGTGNPVIERLSDPQKIVEILVSKFEGSVNAYVIEAPVFNGPFAVYKDFIPSVNENGEPKVYDATGFPASTSLVLLLSKFLKEAKQVILGKQKEPYQAEVTPSFSCEPRTAVLGFSKGGTILNQLVTELAFAEVQHTECPSQGNKNVMNGGGLATREEDIIVPTSKDRLLNSITEIHYVDVGLNSKGAYLTDRDVIDKISERLAHGASGIRFVFHGTPRQWGDSRRMWVRNEKDALVRLLKTAAHRNMGKLYIRERSYFNGTPANLQMHFEIIEHLDVS</sequence>
<dbReference type="PANTHER" id="PTHR31296">
    <property type="entry name" value="UPF0565 PROTEIN C2ORF69"/>
    <property type="match status" value="1"/>
</dbReference>
<protein>
    <submittedName>
        <fullName evidence="1">Uncharacterized protein</fullName>
    </submittedName>
</protein>
<evidence type="ECO:0000313" key="1">
    <source>
        <dbReference type="EMBL" id="CAA2955011.1"/>
    </source>
</evidence>
<comment type="caution">
    <text evidence="1">The sequence shown here is derived from an EMBL/GenBank/DDBJ whole genome shotgun (WGS) entry which is preliminary data.</text>
</comment>
<evidence type="ECO:0000313" key="2">
    <source>
        <dbReference type="Proteomes" id="UP000594638"/>
    </source>
</evidence>
<proteinExistence type="predicted"/>
<accession>A0A8S0PRV1</accession>
<dbReference type="GO" id="GO:0005739">
    <property type="term" value="C:mitochondrion"/>
    <property type="evidence" value="ECO:0007669"/>
    <property type="project" value="TreeGrafter"/>
</dbReference>
<organism evidence="1 2">
    <name type="scientific">Olea europaea subsp. europaea</name>
    <dbReference type="NCBI Taxonomy" id="158383"/>
    <lineage>
        <taxon>Eukaryota</taxon>
        <taxon>Viridiplantae</taxon>
        <taxon>Streptophyta</taxon>
        <taxon>Embryophyta</taxon>
        <taxon>Tracheophyta</taxon>
        <taxon>Spermatophyta</taxon>
        <taxon>Magnoliopsida</taxon>
        <taxon>eudicotyledons</taxon>
        <taxon>Gunneridae</taxon>
        <taxon>Pentapetalae</taxon>
        <taxon>asterids</taxon>
        <taxon>lamiids</taxon>
        <taxon>Lamiales</taxon>
        <taxon>Oleaceae</taxon>
        <taxon>Oleeae</taxon>
        <taxon>Olea</taxon>
    </lineage>
</organism>
<dbReference type="AlphaFoldDB" id="A0A8S0PRV1"/>
<dbReference type="OrthoDB" id="419333at2759"/>
<keyword evidence="2" id="KW-1185">Reference proteome</keyword>
<dbReference type="PANTHER" id="PTHR31296:SF1">
    <property type="entry name" value="MITOCHONDRIAL PROTEIN C2ORF69"/>
    <property type="match status" value="1"/>
</dbReference>
<gene>
    <name evidence="1" type="ORF">OLEA9_A039465</name>
</gene>
<dbReference type="Gramene" id="OE9A039465T1">
    <property type="protein sequence ID" value="OE9A039465C1"/>
    <property type="gene ID" value="OE9A039465"/>
</dbReference>
<dbReference type="Proteomes" id="UP000594638">
    <property type="component" value="Unassembled WGS sequence"/>
</dbReference>
<name>A0A8S0PRV1_OLEEU</name>
<dbReference type="Gramene" id="OE9A039465T2">
    <property type="protein sequence ID" value="OE9A039465C2"/>
    <property type="gene ID" value="OE9A039465"/>
</dbReference>
<dbReference type="EMBL" id="CACTIH010000133">
    <property type="protein sequence ID" value="CAA2955011.1"/>
    <property type="molecule type" value="Genomic_DNA"/>
</dbReference>
<dbReference type="Gramene" id="OE9A039465T3">
    <property type="protein sequence ID" value="OE9A039465C3"/>
    <property type="gene ID" value="OE9A039465"/>
</dbReference>
<reference evidence="1 2" key="1">
    <citation type="submission" date="2019-12" db="EMBL/GenBank/DDBJ databases">
        <authorList>
            <person name="Alioto T."/>
            <person name="Alioto T."/>
            <person name="Gomez Garrido J."/>
        </authorList>
    </citation>
    <scope>NUCLEOTIDE SEQUENCE [LARGE SCALE GENOMIC DNA]</scope>
</reference>
<dbReference type="InterPro" id="IPR018881">
    <property type="entry name" value="C2orf69_mit"/>
</dbReference>